<feature type="compositionally biased region" description="Basic and acidic residues" evidence="1">
    <location>
        <begin position="1"/>
        <end position="17"/>
    </location>
</feature>
<dbReference type="AlphaFoldDB" id="A0A7H0IP78"/>
<feature type="transmembrane region" description="Helical" evidence="2">
    <location>
        <begin position="104"/>
        <end position="127"/>
    </location>
</feature>
<keyword evidence="5" id="KW-1185">Reference proteome</keyword>
<dbReference type="InterPro" id="IPR036365">
    <property type="entry name" value="PGBD-like_sf"/>
</dbReference>
<evidence type="ECO:0000259" key="3">
    <source>
        <dbReference type="Pfam" id="PF01471"/>
    </source>
</evidence>
<keyword evidence="2" id="KW-0812">Transmembrane</keyword>
<sequence length="291" mass="29468">MSEHSGKPAFGGEHEAARGPVPESAEETTLEYPSGLVPDPAAAVPRPDPNPGYSFLPEPGPGSGPGFFPEPDPRADPESDPDAGPGLDPGLDLDGKPPAKRSRIALITVGAATFAVTAGVLLGVSLYQTPSRSDSVQDDLRAGVPDQVSTSAEATGSASPSASGTSASPSSSASASASESTSTSPTASPSVSPTATPTASPTSAPDPTPPSGGGAEAPRVLRLGDTGPQVRELQLRLKEIGRYDGEATGVYDESVQSAVRTYQFTRLILSDESGVYGAATRESLESETRNP</sequence>
<feature type="region of interest" description="Disordered" evidence="1">
    <location>
        <begin position="146"/>
        <end position="225"/>
    </location>
</feature>
<accession>A0A7H0IP78</accession>
<dbReference type="EMBL" id="CP060828">
    <property type="protein sequence ID" value="QNP74594.1"/>
    <property type="molecule type" value="Genomic_DNA"/>
</dbReference>
<keyword evidence="2" id="KW-1133">Transmembrane helix</keyword>
<dbReference type="InterPro" id="IPR002477">
    <property type="entry name" value="Peptidoglycan-bd-like"/>
</dbReference>
<evidence type="ECO:0000313" key="4">
    <source>
        <dbReference type="EMBL" id="QNP74594.1"/>
    </source>
</evidence>
<feature type="domain" description="Peptidoglycan binding-like" evidence="3">
    <location>
        <begin position="226"/>
        <end position="284"/>
    </location>
</feature>
<organism evidence="4 5">
    <name type="scientific">Streptomyces roseirectus</name>
    <dbReference type="NCBI Taxonomy" id="2768066"/>
    <lineage>
        <taxon>Bacteria</taxon>
        <taxon>Bacillati</taxon>
        <taxon>Actinomycetota</taxon>
        <taxon>Actinomycetes</taxon>
        <taxon>Kitasatosporales</taxon>
        <taxon>Streptomycetaceae</taxon>
        <taxon>Streptomyces</taxon>
    </lineage>
</organism>
<evidence type="ECO:0000256" key="1">
    <source>
        <dbReference type="SAM" id="MobiDB-lite"/>
    </source>
</evidence>
<evidence type="ECO:0000313" key="5">
    <source>
        <dbReference type="Proteomes" id="UP000516052"/>
    </source>
</evidence>
<protein>
    <submittedName>
        <fullName evidence="4">Peptidoglycan-binding protein</fullName>
    </submittedName>
</protein>
<dbReference type="RefSeq" id="WP_187751518.1">
    <property type="nucleotide sequence ID" value="NZ_CP060828.1"/>
</dbReference>
<evidence type="ECO:0000256" key="2">
    <source>
        <dbReference type="SAM" id="Phobius"/>
    </source>
</evidence>
<dbReference type="Proteomes" id="UP000516052">
    <property type="component" value="Chromosome"/>
</dbReference>
<name>A0A7H0IP78_9ACTN</name>
<dbReference type="Pfam" id="PF01471">
    <property type="entry name" value="PG_binding_1"/>
    <property type="match status" value="1"/>
</dbReference>
<dbReference type="Gene3D" id="1.10.101.10">
    <property type="entry name" value="PGBD-like superfamily/PGBD"/>
    <property type="match status" value="1"/>
</dbReference>
<feature type="region of interest" description="Disordered" evidence="1">
    <location>
        <begin position="1"/>
        <end position="98"/>
    </location>
</feature>
<gene>
    <name evidence="4" type="ORF">IAG44_37515</name>
</gene>
<feature type="compositionally biased region" description="Low complexity" evidence="1">
    <location>
        <begin position="82"/>
        <end position="92"/>
    </location>
</feature>
<dbReference type="KEGG" id="sroi:IAG44_37515"/>
<reference evidence="4 5" key="1">
    <citation type="submission" date="2020-08" db="EMBL/GenBank/DDBJ databases">
        <title>A novel species.</title>
        <authorList>
            <person name="Gao J."/>
        </authorList>
    </citation>
    <scope>NUCLEOTIDE SEQUENCE [LARGE SCALE GENOMIC DNA]</scope>
    <source>
        <strain evidence="4 5">CRXT-G-22</strain>
    </source>
</reference>
<proteinExistence type="predicted"/>
<feature type="compositionally biased region" description="Low complexity" evidence="1">
    <location>
        <begin position="149"/>
        <end position="203"/>
    </location>
</feature>
<dbReference type="InterPro" id="IPR036366">
    <property type="entry name" value="PGBDSf"/>
</dbReference>
<dbReference type="SUPFAM" id="SSF47090">
    <property type="entry name" value="PGBD-like"/>
    <property type="match status" value="1"/>
</dbReference>
<keyword evidence="2" id="KW-0472">Membrane</keyword>